<organism evidence="2 3">
    <name type="scientific">Butyribacter intestini</name>
    <dbReference type="NCBI Taxonomy" id="1703332"/>
    <lineage>
        <taxon>Bacteria</taxon>
        <taxon>Bacillati</taxon>
        <taxon>Bacillota</taxon>
        <taxon>Clostridia</taxon>
        <taxon>Lachnospirales</taxon>
        <taxon>Lachnospiraceae</taxon>
        <taxon>Butyribacter</taxon>
    </lineage>
</organism>
<sequence>MRKQNLEPLRMNLQLFAENPIKDNASDSKAENEPDNVPEDDDTEPETEPEDDKPNLAEENASLKVQLAKMKKAMDKATSDTARYKKQLREKQSAEEIALQEKAEKEAEREEAYQKLLKENTVTKYEKNFLALGYSEELATKAANAQYDGDTEELFKIQQDFQSALLKQKEAEWAKSRPNPQAGNGEGDDMDAFLKGFGA</sequence>
<evidence type="ECO:0000313" key="3">
    <source>
        <dbReference type="Proteomes" id="UP000050833"/>
    </source>
</evidence>
<evidence type="ECO:0008006" key="4">
    <source>
        <dbReference type="Google" id="ProtNLM"/>
    </source>
</evidence>
<feature type="region of interest" description="Disordered" evidence="1">
    <location>
        <begin position="171"/>
        <end position="199"/>
    </location>
</feature>
<accession>A0AAW3JV91</accession>
<dbReference type="AlphaFoldDB" id="A0AAW3JV91"/>
<dbReference type="Proteomes" id="UP000050833">
    <property type="component" value="Unassembled WGS sequence"/>
</dbReference>
<feature type="compositionally biased region" description="Acidic residues" evidence="1">
    <location>
        <begin position="33"/>
        <end position="51"/>
    </location>
</feature>
<keyword evidence="3" id="KW-1185">Reference proteome</keyword>
<name>A0AAW3JV91_9FIRM</name>
<evidence type="ECO:0000256" key="1">
    <source>
        <dbReference type="SAM" id="MobiDB-lite"/>
    </source>
</evidence>
<reference evidence="2 3" key="1">
    <citation type="submission" date="2015-10" db="EMBL/GenBank/DDBJ databases">
        <title>Butyribacter intestini gen. nov., sp. nov., a butyric acid-producing bacterium of the family Lachnospiraceae isolated from the human faeces.</title>
        <authorList>
            <person name="Zou Y."/>
            <person name="Xue W."/>
            <person name="Luo G."/>
            <person name="Lv M."/>
        </authorList>
    </citation>
    <scope>NUCLEOTIDE SEQUENCE [LARGE SCALE GENOMIC DNA]</scope>
    <source>
        <strain evidence="2 3">TF01-11</strain>
    </source>
</reference>
<feature type="compositionally biased region" description="Basic and acidic residues" evidence="1">
    <location>
        <begin position="20"/>
        <end position="32"/>
    </location>
</feature>
<protein>
    <recommendedName>
        <fullName evidence="4">Phage minor structural protein GP20</fullName>
    </recommendedName>
</protein>
<proteinExistence type="predicted"/>
<gene>
    <name evidence="2" type="ORF">APZ18_02235</name>
</gene>
<dbReference type="RefSeq" id="WP_055941214.1">
    <property type="nucleotide sequence ID" value="NZ_LLKB01000001.1"/>
</dbReference>
<comment type="caution">
    <text evidence="2">The sequence shown here is derived from an EMBL/GenBank/DDBJ whole genome shotgun (WGS) entry which is preliminary data.</text>
</comment>
<evidence type="ECO:0000313" key="2">
    <source>
        <dbReference type="EMBL" id="KQC86034.1"/>
    </source>
</evidence>
<feature type="region of interest" description="Disordered" evidence="1">
    <location>
        <begin position="1"/>
        <end position="93"/>
    </location>
</feature>
<dbReference type="EMBL" id="LLKB01000001">
    <property type="protein sequence ID" value="KQC86034.1"/>
    <property type="molecule type" value="Genomic_DNA"/>
</dbReference>